<dbReference type="InterPro" id="IPR046776">
    <property type="entry name" value="Pectate_lyase_5"/>
</dbReference>
<dbReference type="Proteomes" id="UP000019249">
    <property type="component" value="Unassembled WGS sequence"/>
</dbReference>
<dbReference type="NCBIfam" id="NF033510">
    <property type="entry name" value="Ca_tandemer"/>
    <property type="match status" value="1"/>
</dbReference>
<feature type="domain" description="Bacterial Ig" evidence="2">
    <location>
        <begin position="846"/>
        <end position="924"/>
    </location>
</feature>
<dbReference type="InterPro" id="IPR046746">
    <property type="entry name" value="Big_15"/>
</dbReference>
<dbReference type="Pfam" id="PF20585">
    <property type="entry name" value="Pectate_lyase_5"/>
    <property type="match status" value="1"/>
</dbReference>
<sequence>MSIKKDKKFYQLTKKGVVLGVAALTFGSQVVTSLPINVLAVDPGISAQADESTVNVSSYSDFKAALANNAVATINLTGDIEFPSTTNVYTDARVTHSVTINGNGHTINMYKNSMNGRRDGANTVTFNNVNVIANQPDGYYSAYGLVFSDVDGYTINMNNVTYTGPQAIYNVNGHVNISGTTTLTATGSGNENMELKSLTVQPEAKLTMTSNALNVSVFGDGDITIGNGAEVKTLGGSNAFYLRGKATMTVESNAKVELNNKQAGVYGSSASFILEPNASYSSHFTDEKIDYVQLLAKNITLGSGSTFKVTASPVTDYAIRTNTGTFTFDGVTDFDINNTNIKGRAIYSYGSSTYSFNNETIGAWLTNNATDMPDVSWQGLTGTFKMSGYTTSAHTINDTNFNTNFKPTSIHRISNTNAVPPEVTVNALNDKSTKATGTVSPGSNVVIEAAGKSYIATVAADGSYSAVIDMLPAGTEVTVIAKRGSLTNTTKTIVADVTAPDAPTVEAPVYDDTLVLKGTAEANSTVTAVVEGNVIGTAKTDSTGNYQMNIPAQMKDAVISLTAEDAAGNVSAETNVTVLEAIKDYSLAADRYELLQKTLTGTFGKDVSKVRLWVNDKVVAQAETDGNGNYVFMNAGSFIKADDKVEIVAVDAKFVEVNRINVTVAEESKNYSLTVQDHQIGQASLSGKFGKDVSKVRLWVNEKVVAQAETNAYGNYVFPNGGRFIQSTSDKVEVVAVDAQYNEVNRIAVPLLEAEKDYKLTADKYEVGQAALNGAFGKDISKVRLWVNGSVVAQASINADGTYSFSSASGLIKEGDIVEVVAVDARYNEVNRITVTVNAPAKDYNLTADRYEFLQQALTGTFGKDISKVRLWVNGKVVTQAETDGNGNYSFPNAGGWIKQDDLVEIVAVDASYKQVNKIVVTVEEATKNYDLMADKFEIGQTELIGTFGTDISKVRLWVNGEVKAQAQLNEDGTYSFPNAGNFIKSGDLVEVVGVDTRYVEVNRITVNVTDTMDNTLTADIYELGQAELSGTFGSKVAFVRLWVNGEVKTQGEVYSAGNYVFTSAGQLIKKGDKVEIVAVDSRYQEVNRIEVPVKDYSLKAETFAVGDASLSGIAGKDILSVRLWVNSEVKTQKAPDTEGNFSFDGSLVKDGDKVELVAVDKSYKEVKRLTVL</sequence>
<feature type="domain" description="Bacterial Ig" evidence="2">
    <location>
        <begin position="933"/>
        <end position="1010"/>
    </location>
</feature>
<keyword evidence="4" id="KW-1185">Reference proteome</keyword>
<dbReference type="InterPro" id="IPR041498">
    <property type="entry name" value="Big_6"/>
</dbReference>
<dbReference type="InterPro" id="IPR013783">
    <property type="entry name" value="Ig-like_fold"/>
</dbReference>
<proteinExistence type="predicted"/>
<name>A0ABP3B0Y7_9LIST</name>
<evidence type="ECO:0008006" key="5">
    <source>
        <dbReference type="Google" id="ProtNLM"/>
    </source>
</evidence>
<evidence type="ECO:0000313" key="3">
    <source>
        <dbReference type="EMBL" id="EUJ33220.1"/>
    </source>
</evidence>
<dbReference type="Gene3D" id="2.60.40.10">
    <property type="entry name" value="Immunoglobulins"/>
    <property type="match status" value="2"/>
</dbReference>
<comment type="caution">
    <text evidence="3">The sequence shown here is derived from an EMBL/GenBank/DDBJ whole genome shotgun (WGS) entry which is preliminary data.</text>
</comment>
<dbReference type="Pfam" id="PF17936">
    <property type="entry name" value="Big_6"/>
    <property type="match status" value="1"/>
</dbReference>
<feature type="domain" description="Bacterial Ig" evidence="2">
    <location>
        <begin position="673"/>
        <end position="749"/>
    </location>
</feature>
<protein>
    <recommendedName>
        <fullName evidence="5">Modifier protein of major autolysin LytC</fullName>
    </recommendedName>
</protein>
<feature type="domain" description="Bacterial Ig" evidence="2">
    <location>
        <begin position="1016"/>
        <end position="1095"/>
    </location>
</feature>
<evidence type="ECO:0000259" key="1">
    <source>
        <dbReference type="Pfam" id="PF17936"/>
    </source>
</evidence>
<evidence type="ECO:0000259" key="2">
    <source>
        <dbReference type="Pfam" id="PF20622"/>
    </source>
</evidence>
<dbReference type="Pfam" id="PF20622">
    <property type="entry name" value="Big_15"/>
    <property type="match status" value="6"/>
</dbReference>
<feature type="domain" description="Bacterial Ig" evidence="2">
    <location>
        <begin position="587"/>
        <end position="665"/>
    </location>
</feature>
<dbReference type="EMBL" id="AODF01000006">
    <property type="protein sequence ID" value="EUJ33220.1"/>
    <property type="molecule type" value="Genomic_DNA"/>
</dbReference>
<feature type="domain" description="Bacterial Ig" evidence="1">
    <location>
        <begin position="499"/>
        <end position="578"/>
    </location>
</feature>
<organism evidence="3 4">
    <name type="scientific">Listeria floridensis FSL S10-1187</name>
    <dbReference type="NCBI Taxonomy" id="1265817"/>
    <lineage>
        <taxon>Bacteria</taxon>
        <taxon>Bacillati</taxon>
        <taxon>Bacillota</taxon>
        <taxon>Bacilli</taxon>
        <taxon>Bacillales</taxon>
        <taxon>Listeriaceae</taxon>
        <taxon>Listeria</taxon>
    </lineage>
</organism>
<gene>
    <name evidence="3" type="ORF">MFLO_03720</name>
</gene>
<reference evidence="3 4" key="1">
    <citation type="journal article" date="2014" name="Int. J. Syst. Evol. Microbiol.">
        <title>Listeria floridensis sp. nov., Listeria aquatica sp. nov., Listeria cornellensis sp. nov., Listeria riparia sp. nov. and Listeria grandensis sp. nov., from agricultural and natural environments.</title>
        <authorList>
            <person name="den Bakker H.C."/>
            <person name="Warchocki S."/>
            <person name="Wright E.M."/>
            <person name="Allred A.F."/>
            <person name="Ahlstrom C."/>
            <person name="Manuel C.S."/>
            <person name="Stasiewicz M.J."/>
            <person name="Burrell A."/>
            <person name="Roof S."/>
            <person name="Strawn L."/>
            <person name="Fortes E.D."/>
            <person name="Nightingale K.K."/>
            <person name="Kephart D."/>
            <person name="Wiedmann M."/>
        </authorList>
    </citation>
    <scope>NUCLEOTIDE SEQUENCE [LARGE SCALE GENOMIC DNA]</scope>
    <source>
        <strain evidence="3 4">FSL S10-1187</strain>
    </source>
</reference>
<dbReference type="RefSeq" id="WP_051993474.1">
    <property type="nucleotide sequence ID" value="NZ_AODF01000006.1"/>
</dbReference>
<evidence type="ECO:0000313" key="4">
    <source>
        <dbReference type="Proteomes" id="UP000019249"/>
    </source>
</evidence>
<accession>A0ABP3B0Y7</accession>
<feature type="domain" description="Bacterial Ig" evidence="2">
    <location>
        <begin position="759"/>
        <end position="838"/>
    </location>
</feature>